<organism evidence="1 2">
    <name type="scientific">Aequorivita lipolytica</name>
    <dbReference type="NCBI Taxonomy" id="153267"/>
    <lineage>
        <taxon>Bacteria</taxon>
        <taxon>Pseudomonadati</taxon>
        <taxon>Bacteroidota</taxon>
        <taxon>Flavobacteriia</taxon>
        <taxon>Flavobacteriales</taxon>
        <taxon>Flavobacteriaceae</taxon>
        <taxon>Aequorivita</taxon>
    </lineage>
</organism>
<evidence type="ECO:0000313" key="1">
    <source>
        <dbReference type="EMBL" id="TXD70010.1"/>
    </source>
</evidence>
<accession>A0A5C6YRS0</accession>
<dbReference type="OrthoDB" id="1467749at2"/>
<dbReference type="Proteomes" id="UP000321945">
    <property type="component" value="Unassembled WGS sequence"/>
</dbReference>
<comment type="caution">
    <text evidence="1">The sequence shown here is derived from an EMBL/GenBank/DDBJ whole genome shotgun (WGS) entry which is preliminary data.</text>
</comment>
<evidence type="ECO:0000313" key="2">
    <source>
        <dbReference type="Proteomes" id="UP000321945"/>
    </source>
</evidence>
<proteinExistence type="predicted"/>
<dbReference type="AlphaFoldDB" id="A0A5C6YRS0"/>
<gene>
    <name evidence="1" type="ORF">ESV24_06135</name>
</gene>
<sequence length="63" mass="7528">MKLVSVKRHTKTEKRFTQKMGMFTTSVIYIKRTFLKVPYKTIHKYRETYYGKVKDCTDCEIGA</sequence>
<protein>
    <submittedName>
        <fullName evidence="1">Uncharacterized protein</fullName>
    </submittedName>
</protein>
<dbReference type="RefSeq" id="WP_111814382.1">
    <property type="nucleotide sequence ID" value="NZ_CBCRZQ010000002.1"/>
</dbReference>
<reference evidence="1 2" key="1">
    <citation type="submission" date="2019-08" db="EMBL/GenBank/DDBJ databases">
        <title>Genome of Aequorivita lipolytica Y10-2 (type strain).</title>
        <authorList>
            <person name="Bowman J.P."/>
        </authorList>
    </citation>
    <scope>NUCLEOTIDE SEQUENCE [LARGE SCALE GENOMIC DNA]</scope>
    <source>
        <strain evidence="1 2">Y10-2</strain>
    </source>
</reference>
<keyword evidence="2" id="KW-1185">Reference proteome</keyword>
<dbReference type="EMBL" id="VORU01000003">
    <property type="protein sequence ID" value="TXD70010.1"/>
    <property type="molecule type" value="Genomic_DNA"/>
</dbReference>
<name>A0A5C6YRS0_9FLAO</name>